<dbReference type="GO" id="GO:0005524">
    <property type="term" value="F:ATP binding"/>
    <property type="evidence" value="ECO:0007669"/>
    <property type="project" value="UniProtKB-KW"/>
</dbReference>
<evidence type="ECO:0000256" key="21">
    <source>
        <dbReference type="ARBA" id="ARBA00049161"/>
    </source>
</evidence>
<dbReference type="PANTHER" id="PTHR11136">
    <property type="entry name" value="FOLYLPOLYGLUTAMATE SYNTHASE-RELATED"/>
    <property type="match status" value="1"/>
</dbReference>
<dbReference type="RefSeq" id="WP_106001468.1">
    <property type="nucleotide sequence ID" value="NZ_CP027527.1"/>
</dbReference>
<dbReference type="GO" id="GO:0008841">
    <property type="term" value="F:dihydrofolate synthase activity"/>
    <property type="evidence" value="ECO:0007669"/>
    <property type="project" value="UniProtKB-EC"/>
</dbReference>
<evidence type="ECO:0000256" key="15">
    <source>
        <dbReference type="ARBA" id="ARBA00030048"/>
    </source>
</evidence>
<dbReference type="Gene3D" id="3.90.190.20">
    <property type="entry name" value="Mur ligase, C-terminal domain"/>
    <property type="match status" value="1"/>
</dbReference>
<evidence type="ECO:0000256" key="19">
    <source>
        <dbReference type="ARBA" id="ARBA00047808"/>
    </source>
</evidence>
<evidence type="ECO:0000256" key="6">
    <source>
        <dbReference type="ARBA" id="ARBA00013023"/>
    </source>
</evidence>
<dbReference type="Pfam" id="PF02875">
    <property type="entry name" value="Mur_ligase_C"/>
    <property type="match status" value="1"/>
</dbReference>
<evidence type="ECO:0000256" key="8">
    <source>
        <dbReference type="ARBA" id="ARBA00019357"/>
    </source>
</evidence>
<dbReference type="FunFam" id="3.40.1190.10:FF:000011">
    <property type="entry name" value="Folylpolyglutamate synthase/dihydrofolate synthase"/>
    <property type="match status" value="1"/>
</dbReference>
<comment type="catalytic activity">
    <reaction evidence="18">
        <text>(6S)-5,6,7,8-tetrahydrofolyl-(gamma-L-Glu)(n) + L-glutamate + ATP = (6S)-5,6,7,8-tetrahydrofolyl-(gamma-L-Glu)(n+1) + ADP + phosphate + H(+)</text>
        <dbReference type="Rhea" id="RHEA:10580"/>
        <dbReference type="Rhea" id="RHEA-COMP:14738"/>
        <dbReference type="Rhea" id="RHEA-COMP:14740"/>
        <dbReference type="ChEBI" id="CHEBI:15378"/>
        <dbReference type="ChEBI" id="CHEBI:29985"/>
        <dbReference type="ChEBI" id="CHEBI:30616"/>
        <dbReference type="ChEBI" id="CHEBI:43474"/>
        <dbReference type="ChEBI" id="CHEBI:141005"/>
        <dbReference type="ChEBI" id="CHEBI:456216"/>
        <dbReference type="EC" id="6.3.2.17"/>
    </reaction>
</comment>
<dbReference type="NCBIfam" id="TIGR01499">
    <property type="entry name" value="folC"/>
    <property type="match status" value="1"/>
</dbReference>
<dbReference type="InterPro" id="IPR004101">
    <property type="entry name" value="Mur_ligase_C"/>
</dbReference>
<protein>
    <recommendedName>
        <fullName evidence="8">Dihydrofolate synthase/folylpolyglutamate synthase</fullName>
        <ecNumber evidence="6">6.3.2.12</ecNumber>
        <ecNumber evidence="7">6.3.2.17</ecNumber>
    </recommendedName>
    <alternativeName>
        <fullName evidence="17">Folylpoly-gamma-glutamate synthetase-dihydrofolate synthetase</fullName>
    </alternativeName>
    <alternativeName>
        <fullName evidence="15">Folylpolyglutamate synthetase</fullName>
    </alternativeName>
    <alternativeName>
        <fullName evidence="16">Tetrahydrofolylpolyglutamate synthase</fullName>
    </alternativeName>
</protein>
<keyword evidence="14" id="KW-0289">Folate biosynthesis</keyword>
<dbReference type="SUPFAM" id="SSF53623">
    <property type="entry name" value="MurD-like peptide ligases, catalytic domain"/>
    <property type="match status" value="1"/>
</dbReference>
<dbReference type="InterPro" id="IPR001645">
    <property type="entry name" value="Folylpolyglutamate_synth"/>
</dbReference>
<comment type="catalytic activity">
    <reaction evidence="19">
        <text>10-formyltetrahydrofolyl-(gamma-L-Glu)(n) + L-glutamate + ATP = 10-formyltetrahydrofolyl-(gamma-L-Glu)(n+1) + ADP + phosphate + H(+)</text>
        <dbReference type="Rhea" id="RHEA:51904"/>
        <dbReference type="Rhea" id="RHEA-COMP:13088"/>
        <dbReference type="Rhea" id="RHEA-COMP:14300"/>
        <dbReference type="ChEBI" id="CHEBI:15378"/>
        <dbReference type="ChEBI" id="CHEBI:29985"/>
        <dbReference type="ChEBI" id="CHEBI:30616"/>
        <dbReference type="ChEBI" id="CHEBI:43474"/>
        <dbReference type="ChEBI" id="CHEBI:134413"/>
        <dbReference type="ChEBI" id="CHEBI:456216"/>
        <dbReference type="EC" id="6.3.2.17"/>
    </reaction>
</comment>
<keyword evidence="9 22" id="KW-0436">Ligase</keyword>
<dbReference type="GO" id="GO:0004326">
    <property type="term" value="F:tetrahydrofolylpolyglutamate synthase activity"/>
    <property type="evidence" value="ECO:0007669"/>
    <property type="project" value="UniProtKB-EC"/>
</dbReference>
<reference evidence="25" key="1">
    <citation type="journal article" date="2007" name="J. Bacteriol.">
        <title>Comparative genome analysis of four magnetotactic bacteria reveals a complex set of group-specific genes implicated in magnetosome biomineralization and function.</title>
        <authorList>
            <person name="Richter M."/>
            <person name="Kube M."/>
            <person name="Bazylinski D.A."/>
            <person name="Lombardot T."/>
            <person name="Gloeckner F.O."/>
            <person name="Reinhardt R."/>
            <person name="Schueler D."/>
        </authorList>
    </citation>
    <scope>NUCLEOTIDE SEQUENCE</scope>
    <source>
        <strain evidence="25">MSR-1</strain>
    </source>
</reference>
<feature type="domain" description="Mur ligase C-terminal" evidence="23">
    <location>
        <begin position="309"/>
        <end position="422"/>
    </location>
</feature>
<dbReference type="SUPFAM" id="SSF53244">
    <property type="entry name" value="MurD-like peptide ligases, peptide-binding domain"/>
    <property type="match status" value="1"/>
</dbReference>
<evidence type="ECO:0000256" key="14">
    <source>
        <dbReference type="ARBA" id="ARBA00022909"/>
    </source>
</evidence>
<evidence type="ECO:0000256" key="5">
    <source>
        <dbReference type="ARBA" id="ARBA00008276"/>
    </source>
</evidence>
<dbReference type="PANTHER" id="PTHR11136:SF0">
    <property type="entry name" value="DIHYDROFOLATE SYNTHETASE-RELATED"/>
    <property type="match status" value="1"/>
</dbReference>
<evidence type="ECO:0000256" key="9">
    <source>
        <dbReference type="ARBA" id="ARBA00022598"/>
    </source>
</evidence>
<dbReference type="PIRSF" id="PIRSF001563">
    <property type="entry name" value="Folylpolyglu_synth"/>
    <property type="match status" value="1"/>
</dbReference>
<sequence>MIDAVLERLTRLHPKVIDLSLDRVLTLLDKLGHPQTRLPPVIHVAGTNGKGSTVAFLRAFAEAAGLRTHVYTSPHLVRFAERIRVAGQIIDDASLLALLEEIEQVNGGDPITFFEITTAAAFLAFSRTPADLVILETGLGGRLDATNVVERPALTVITPIAMDHESFLGGRIEAIAAEKAGIMKRGIACVVADQGRKVAKVLEARSLEMGVPLLKEGKDFFARATPDGGTLYKGVSLELTLPAPGLTGSFQMRNAGLALAALERLSRGEKPPVLAEIPPAAFALGMKSVEWPARLQRLTKGPLVEMLPAGWELYLDGGHNPHAAEAIARHARSWRDMPLMGVFGILANKDIDGYMGHMATRFHNLRTVTIPGEPSALPAEAAAACATKHFCMDAKPAANVAAALRDLVGGHAGPARVLICGSLYLAGTVLADNS</sequence>
<comment type="catalytic activity">
    <reaction evidence="20">
        <text>(6R)-5,10-methylenetetrahydrofolyl-(gamma-L-Glu)(n) + L-glutamate + ATP = (6R)-5,10-methylenetetrahydrofolyl-(gamma-L-Glu)(n+1) + ADP + phosphate + H(+)</text>
        <dbReference type="Rhea" id="RHEA:51912"/>
        <dbReference type="Rhea" id="RHEA-COMP:13257"/>
        <dbReference type="Rhea" id="RHEA-COMP:13258"/>
        <dbReference type="ChEBI" id="CHEBI:15378"/>
        <dbReference type="ChEBI" id="CHEBI:29985"/>
        <dbReference type="ChEBI" id="CHEBI:30616"/>
        <dbReference type="ChEBI" id="CHEBI:43474"/>
        <dbReference type="ChEBI" id="CHEBI:136572"/>
        <dbReference type="ChEBI" id="CHEBI:456216"/>
        <dbReference type="EC" id="6.3.2.17"/>
    </reaction>
</comment>
<evidence type="ECO:0000256" key="13">
    <source>
        <dbReference type="ARBA" id="ARBA00022842"/>
    </source>
</evidence>
<gene>
    <name evidence="25" type="ORF">MGR_3664</name>
</gene>
<dbReference type="GO" id="GO:0046872">
    <property type="term" value="F:metal ion binding"/>
    <property type="evidence" value="ECO:0007669"/>
    <property type="project" value="UniProtKB-KW"/>
</dbReference>
<evidence type="ECO:0000256" key="3">
    <source>
        <dbReference type="ARBA" id="ARBA00004799"/>
    </source>
</evidence>
<dbReference type="UniPathway" id="UPA00077">
    <property type="reaction ID" value="UER00157"/>
</dbReference>
<comment type="function">
    <text evidence="2">Functions in two distinct reactions of the de novo folate biosynthetic pathway. Catalyzes the addition of a glutamate residue to dihydropteroate (7,8-dihydropteroate or H2Pte) to form dihydrofolate (7,8-dihydrofolate monoglutamate or H2Pte-Glu). Also catalyzes successive additions of L-glutamate to tetrahydrofolate or 10-formyltetrahydrofolate or 5,10-methylenetetrahydrofolate, leading to folylpolyglutamate derivatives.</text>
</comment>
<comment type="similarity">
    <text evidence="5 22">Belongs to the folylpolyglutamate synthase family.</text>
</comment>
<dbReference type="GO" id="GO:0046654">
    <property type="term" value="P:tetrahydrofolate biosynthetic process"/>
    <property type="evidence" value="ECO:0007669"/>
    <property type="project" value="UniProtKB-UniPathway"/>
</dbReference>
<evidence type="ECO:0000256" key="22">
    <source>
        <dbReference type="PIRNR" id="PIRNR001563"/>
    </source>
</evidence>
<evidence type="ECO:0000256" key="7">
    <source>
        <dbReference type="ARBA" id="ARBA00013025"/>
    </source>
</evidence>
<keyword evidence="11 22" id="KW-0547">Nucleotide-binding</keyword>
<organism evidence="25">
    <name type="scientific">Magnetospirillum gryphiswaldense</name>
    <dbReference type="NCBI Taxonomy" id="55518"/>
    <lineage>
        <taxon>Bacteria</taxon>
        <taxon>Pseudomonadati</taxon>
        <taxon>Pseudomonadota</taxon>
        <taxon>Alphaproteobacteria</taxon>
        <taxon>Rhodospirillales</taxon>
        <taxon>Rhodospirillaceae</taxon>
        <taxon>Magnetospirillum</taxon>
    </lineage>
</organism>
<dbReference type="Pfam" id="PF08245">
    <property type="entry name" value="Mur_ligase_M"/>
    <property type="match status" value="1"/>
</dbReference>
<evidence type="ECO:0000256" key="1">
    <source>
        <dbReference type="ARBA" id="ARBA00001946"/>
    </source>
</evidence>
<comment type="pathway">
    <text evidence="4">Cofactor biosynthesis; tetrahydrofolylpolyglutamate biosynthesis.</text>
</comment>
<dbReference type="GO" id="GO:0046656">
    <property type="term" value="P:folic acid biosynthetic process"/>
    <property type="evidence" value="ECO:0007669"/>
    <property type="project" value="UniProtKB-KW"/>
</dbReference>
<evidence type="ECO:0000256" key="12">
    <source>
        <dbReference type="ARBA" id="ARBA00022840"/>
    </source>
</evidence>
<comment type="pathway">
    <text evidence="3">Cofactor biosynthesis; tetrahydrofolate biosynthesis; 7,8-dihydrofolate from 2-amino-4-hydroxy-6-hydroxymethyl-7,8-dihydropteridine diphosphate and 4-aminobenzoate: step 2/2.</text>
</comment>
<comment type="cofactor">
    <cofactor evidence="1">
        <name>Mg(2+)</name>
        <dbReference type="ChEBI" id="CHEBI:18420"/>
    </cofactor>
</comment>
<evidence type="ECO:0000256" key="4">
    <source>
        <dbReference type="ARBA" id="ARBA00005150"/>
    </source>
</evidence>
<dbReference type="AlphaFoldDB" id="A4TX25"/>
<evidence type="ECO:0000259" key="23">
    <source>
        <dbReference type="Pfam" id="PF02875"/>
    </source>
</evidence>
<name>A4TX25_9PROT</name>
<evidence type="ECO:0000256" key="11">
    <source>
        <dbReference type="ARBA" id="ARBA00022741"/>
    </source>
</evidence>
<evidence type="ECO:0000256" key="2">
    <source>
        <dbReference type="ARBA" id="ARBA00002714"/>
    </source>
</evidence>
<keyword evidence="13" id="KW-0460">Magnesium</keyword>
<accession>A4TX25</accession>
<evidence type="ECO:0000256" key="18">
    <source>
        <dbReference type="ARBA" id="ARBA00047493"/>
    </source>
</evidence>
<evidence type="ECO:0000256" key="10">
    <source>
        <dbReference type="ARBA" id="ARBA00022723"/>
    </source>
</evidence>
<feature type="domain" description="Mur ligase central" evidence="24">
    <location>
        <begin position="44"/>
        <end position="261"/>
    </location>
</feature>
<dbReference type="EMBL" id="CU459003">
    <property type="protein sequence ID" value="CAM75182.1"/>
    <property type="molecule type" value="Genomic_DNA"/>
</dbReference>
<dbReference type="EC" id="6.3.2.17" evidence="7"/>
<dbReference type="Gene3D" id="3.40.1190.10">
    <property type="entry name" value="Mur-like, catalytic domain"/>
    <property type="match status" value="1"/>
</dbReference>
<evidence type="ECO:0000256" key="20">
    <source>
        <dbReference type="ARBA" id="ARBA00049035"/>
    </source>
</evidence>
<dbReference type="InterPro" id="IPR036615">
    <property type="entry name" value="Mur_ligase_C_dom_sf"/>
</dbReference>
<dbReference type="GO" id="GO:0005737">
    <property type="term" value="C:cytoplasm"/>
    <property type="evidence" value="ECO:0007669"/>
    <property type="project" value="TreeGrafter"/>
</dbReference>
<keyword evidence="12 22" id="KW-0067">ATP-binding</keyword>
<dbReference type="InterPro" id="IPR013221">
    <property type="entry name" value="Mur_ligase_cen"/>
</dbReference>
<dbReference type="EC" id="6.3.2.12" evidence="6"/>
<evidence type="ECO:0000313" key="25">
    <source>
        <dbReference type="EMBL" id="CAM75182.1"/>
    </source>
</evidence>
<evidence type="ECO:0000256" key="17">
    <source>
        <dbReference type="ARBA" id="ARBA00032510"/>
    </source>
</evidence>
<keyword evidence="10" id="KW-0479">Metal-binding</keyword>
<evidence type="ECO:0000256" key="16">
    <source>
        <dbReference type="ARBA" id="ARBA00030592"/>
    </source>
</evidence>
<dbReference type="InterPro" id="IPR036565">
    <property type="entry name" value="Mur-like_cat_sf"/>
</dbReference>
<evidence type="ECO:0000259" key="24">
    <source>
        <dbReference type="Pfam" id="PF08245"/>
    </source>
</evidence>
<dbReference type="PROSITE" id="PS01012">
    <property type="entry name" value="FOLYLPOLYGLU_SYNT_2"/>
    <property type="match status" value="1"/>
</dbReference>
<dbReference type="InterPro" id="IPR018109">
    <property type="entry name" value="Folylpolyglutamate_synth_CS"/>
</dbReference>
<proteinExistence type="inferred from homology"/>
<comment type="catalytic activity">
    <reaction evidence="21">
        <text>7,8-dihydropteroate + L-glutamate + ATP = 7,8-dihydrofolate + ADP + phosphate + H(+)</text>
        <dbReference type="Rhea" id="RHEA:23584"/>
        <dbReference type="ChEBI" id="CHEBI:15378"/>
        <dbReference type="ChEBI" id="CHEBI:17839"/>
        <dbReference type="ChEBI" id="CHEBI:29985"/>
        <dbReference type="ChEBI" id="CHEBI:30616"/>
        <dbReference type="ChEBI" id="CHEBI:43474"/>
        <dbReference type="ChEBI" id="CHEBI:57451"/>
        <dbReference type="ChEBI" id="CHEBI:456216"/>
        <dbReference type="EC" id="6.3.2.12"/>
    </reaction>
</comment>